<dbReference type="GO" id="GO:0016020">
    <property type="term" value="C:membrane"/>
    <property type="evidence" value="ECO:0007669"/>
    <property type="project" value="UniProtKB-SubCell"/>
</dbReference>
<dbReference type="InterPro" id="IPR035595">
    <property type="entry name" value="UDP_glycos_trans_CS"/>
</dbReference>
<evidence type="ECO:0000256" key="5">
    <source>
        <dbReference type="RuleBase" id="RU362059"/>
    </source>
</evidence>
<dbReference type="CDD" id="cd03784">
    <property type="entry name" value="GT1_Gtf-like"/>
    <property type="match status" value="1"/>
</dbReference>
<dbReference type="EMBL" id="JACMRX010000003">
    <property type="protein sequence ID" value="KAF7993394.1"/>
    <property type="molecule type" value="Genomic_DNA"/>
</dbReference>
<feature type="signal peptide" evidence="5">
    <location>
        <begin position="1"/>
        <end position="19"/>
    </location>
</feature>
<keyword evidence="5" id="KW-0472">Membrane</keyword>
<reference evidence="6 7" key="1">
    <citation type="submission" date="2020-08" db="EMBL/GenBank/DDBJ databases">
        <title>Aphidius gifuensis genome sequencing and assembly.</title>
        <authorList>
            <person name="Du Z."/>
        </authorList>
    </citation>
    <scope>NUCLEOTIDE SEQUENCE [LARGE SCALE GENOMIC DNA]</scope>
    <source>
        <strain evidence="6">YNYX2018</strain>
        <tissue evidence="6">Adults</tissue>
    </source>
</reference>
<feature type="transmembrane region" description="Helical" evidence="5">
    <location>
        <begin position="480"/>
        <end position="499"/>
    </location>
</feature>
<keyword evidence="2 4" id="KW-0328">Glycosyltransferase</keyword>
<dbReference type="Proteomes" id="UP000639338">
    <property type="component" value="Unassembled WGS sequence"/>
</dbReference>
<evidence type="ECO:0000256" key="4">
    <source>
        <dbReference type="RuleBase" id="RU003718"/>
    </source>
</evidence>
<dbReference type="PROSITE" id="PS00375">
    <property type="entry name" value="UDPGT"/>
    <property type="match status" value="1"/>
</dbReference>
<protein>
    <recommendedName>
        <fullName evidence="5">UDP-glucuronosyltransferase</fullName>
        <ecNumber evidence="5">2.4.1.17</ecNumber>
    </recommendedName>
</protein>
<comment type="catalytic activity">
    <reaction evidence="5">
        <text>glucuronate acceptor + UDP-alpha-D-glucuronate = acceptor beta-D-glucuronoside + UDP + H(+)</text>
        <dbReference type="Rhea" id="RHEA:21032"/>
        <dbReference type="ChEBI" id="CHEBI:15378"/>
        <dbReference type="ChEBI" id="CHEBI:58052"/>
        <dbReference type="ChEBI" id="CHEBI:58223"/>
        <dbReference type="ChEBI" id="CHEBI:132367"/>
        <dbReference type="ChEBI" id="CHEBI:132368"/>
        <dbReference type="EC" id="2.4.1.17"/>
    </reaction>
</comment>
<name>A0A835CRZ8_APHGI</name>
<keyword evidence="5" id="KW-0732">Signal</keyword>
<evidence type="ECO:0000256" key="3">
    <source>
        <dbReference type="ARBA" id="ARBA00022679"/>
    </source>
</evidence>
<dbReference type="EC" id="2.4.1.17" evidence="5"/>
<accession>A0A835CRZ8</accession>
<organism evidence="6 7">
    <name type="scientific">Aphidius gifuensis</name>
    <name type="common">Parasitoid wasp</name>
    <dbReference type="NCBI Taxonomy" id="684658"/>
    <lineage>
        <taxon>Eukaryota</taxon>
        <taxon>Metazoa</taxon>
        <taxon>Ecdysozoa</taxon>
        <taxon>Arthropoda</taxon>
        <taxon>Hexapoda</taxon>
        <taxon>Insecta</taxon>
        <taxon>Pterygota</taxon>
        <taxon>Neoptera</taxon>
        <taxon>Endopterygota</taxon>
        <taxon>Hymenoptera</taxon>
        <taxon>Apocrita</taxon>
        <taxon>Ichneumonoidea</taxon>
        <taxon>Braconidae</taxon>
        <taxon>Aphidiinae</taxon>
        <taxon>Aphidius</taxon>
    </lineage>
</organism>
<gene>
    <name evidence="6" type="ORF">HCN44_007897</name>
</gene>
<proteinExistence type="inferred from homology"/>
<evidence type="ECO:0000256" key="1">
    <source>
        <dbReference type="ARBA" id="ARBA00009995"/>
    </source>
</evidence>
<comment type="subcellular location">
    <subcellularLocation>
        <location evidence="5">Membrane</location>
        <topology evidence="5">Single-pass membrane protein</topology>
    </subcellularLocation>
</comment>
<evidence type="ECO:0000313" key="7">
    <source>
        <dbReference type="Proteomes" id="UP000639338"/>
    </source>
</evidence>
<comment type="caution">
    <text evidence="6">The sequence shown here is derived from an EMBL/GenBank/DDBJ whole genome shotgun (WGS) entry which is preliminary data.</text>
</comment>
<dbReference type="InterPro" id="IPR002213">
    <property type="entry name" value="UDP_glucos_trans"/>
</dbReference>
<dbReference type="PANTHER" id="PTHR48043:SF27">
    <property type="entry name" value="UDP-GLUCURONOSYLTRANSFERASE"/>
    <property type="match status" value="1"/>
</dbReference>
<dbReference type="AlphaFoldDB" id="A0A835CRZ8"/>
<dbReference type="OrthoDB" id="5835829at2759"/>
<dbReference type="GO" id="GO:0015020">
    <property type="term" value="F:glucuronosyltransferase activity"/>
    <property type="evidence" value="ECO:0007669"/>
    <property type="project" value="UniProtKB-EC"/>
</dbReference>
<evidence type="ECO:0000256" key="2">
    <source>
        <dbReference type="ARBA" id="ARBA00022676"/>
    </source>
</evidence>
<feature type="chain" id="PRO_5033097907" description="UDP-glucuronosyltransferase" evidence="5">
    <location>
        <begin position="20"/>
        <end position="522"/>
    </location>
</feature>
<evidence type="ECO:0000313" key="6">
    <source>
        <dbReference type="EMBL" id="KAF7993394.1"/>
    </source>
</evidence>
<keyword evidence="5" id="KW-1133">Transmembrane helix</keyword>
<dbReference type="Gene3D" id="3.40.50.2000">
    <property type="entry name" value="Glycogen Phosphorylase B"/>
    <property type="match status" value="2"/>
</dbReference>
<dbReference type="PANTHER" id="PTHR48043">
    <property type="entry name" value="EG:EG0003.4 PROTEIN-RELATED"/>
    <property type="match status" value="1"/>
</dbReference>
<keyword evidence="7" id="KW-1185">Reference proteome</keyword>
<keyword evidence="5" id="KW-0812">Transmembrane</keyword>
<dbReference type="SUPFAM" id="SSF53756">
    <property type="entry name" value="UDP-Glycosyltransferase/glycogen phosphorylase"/>
    <property type="match status" value="1"/>
</dbReference>
<dbReference type="Pfam" id="PF00201">
    <property type="entry name" value="UDPGT"/>
    <property type="match status" value="1"/>
</dbReference>
<keyword evidence="3 4" id="KW-0808">Transferase</keyword>
<dbReference type="InterPro" id="IPR050271">
    <property type="entry name" value="UDP-glycosyltransferase"/>
</dbReference>
<dbReference type="FunFam" id="3.40.50.2000:FF:000050">
    <property type="entry name" value="UDP-glucuronosyltransferase"/>
    <property type="match status" value="1"/>
</dbReference>
<sequence>MFNKKVLLLFICICHLSNGINVLLATMGGTKSHTVPFVALGTALRDRGHNVTLLSAFTGPAANNGLRELVPSILEAYVGNYTSEWDLIGSRYRNELPLSPWDAMRYGWESCESILRDETTVANIRKPVPFDNESIDNHWDVAVIDGAFPECLLGILYGQSIPTVMLNTVALYSGSLSRQGNPSPWSITPYFGKSFTQDMNFLERVINVACLGVLEMMHWIMTTGYIQPVIRKYIGNHVPDVRELISDVPLTLQNTHHSVSESFPYLSNVVNVACLHCRSPMRLSPDLDLFLRKGFIFVSMGSSVRASGMPDSLREMFIGAFTTLPYNVIWKWEGSKIDNLPSNVRIGAWWPQQELLGHSELRAFVSHGGLLSLHEAAYHGVPTLVLPVFCDHDGNAAQAEKLGYARVMNLATITINELREGILKISQKRDNTYREAAKYRSMLMKDQPIEPKKLAVWSVEHVARYGGEHLKSSTRFMGVLRYYSIDVFIFYIAIFIFLLQSFRILTRKTYFKHVQIMKKKKD</sequence>
<comment type="similarity">
    <text evidence="1 4">Belongs to the UDP-glycosyltransferase family.</text>
</comment>